<name>A0A4V1CX19_DESDE</name>
<keyword evidence="1" id="KW-1133">Transmembrane helix</keyword>
<gene>
    <name evidence="2" type="ORF">DDIC_02065</name>
</gene>
<feature type="transmembrane region" description="Helical" evidence="1">
    <location>
        <begin position="297"/>
        <end position="316"/>
    </location>
</feature>
<proteinExistence type="predicted"/>
<evidence type="ECO:0000256" key="1">
    <source>
        <dbReference type="SAM" id="Phobius"/>
    </source>
</evidence>
<feature type="transmembrane region" description="Helical" evidence="1">
    <location>
        <begin position="439"/>
        <end position="455"/>
    </location>
</feature>
<feature type="transmembrane region" description="Helical" evidence="1">
    <location>
        <begin position="35"/>
        <end position="57"/>
    </location>
</feature>
<protein>
    <submittedName>
        <fullName evidence="2">Oligosaccharide repeat unit polymerase</fullName>
    </submittedName>
</protein>
<feature type="transmembrane region" description="Helical" evidence="1">
    <location>
        <begin position="251"/>
        <end position="267"/>
    </location>
</feature>
<accession>A0A4V1CX19</accession>
<feature type="transmembrane region" description="Helical" evidence="1">
    <location>
        <begin position="91"/>
        <end position="109"/>
    </location>
</feature>
<dbReference type="Proteomes" id="UP000297065">
    <property type="component" value="Chromosome"/>
</dbReference>
<feature type="transmembrane region" description="Helical" evidence="1">
    <location>
        <begin position="405"/>
        <end position="427"/>
    </location>
</feature>
<feature type="transmembrane region" description="Helical" evidence="1">
    <location>
        <begin position="273"/>
        <end position="290"/>
    </location>
</feature>
<feature type="transmembrane region" description="Helical" evidence="1">
    <location>
        <begin position="63"/>
        <end position="84"/>
    </location>
</feature>
<evidence type="ECO:0000313" key="3">
    <source>
        <dbReference type="Proteomes" id="UP000297065"/>
    </source>
</evidence>
<dbReference type="EMBL" id="CP036295">
    <property type="protein sequence ID" value="QCC84680.1"/>
    <property type="molecule type" value="Genomic_DNA"/>
</dbReference>
<dbReference type="AlphaFoldDB" id="A0A4V1CX19"/>
<sequence>MLTDKIISNIQASSVNLMKLLRINFFDPLQEKQSLLQWTSHWLLACASAALFAGYFLENTDTFITIALYMLWIELIIAGTQWGLCEDNWPTLIAAGWLLACSLGVWNFFGQIYSPGPVPSATVQFLWLLLIGYLALRAGMHIGTRAQGISQGVEKFCWAVSPEHFASHSFWHTIFALCAGSCVGLCMIYAYFGSIPFFSDNPPLARYQFFNGPFTNNLFRFAFRVFSAVSMISSMYIIVLINNNLSLKRKITAFFCVTLTLLCVLGSGSRGDFCALVLFIGIRITFFWPAKKRLLPALITIAFCGATFCILTLSRIRSGLDSLSRVFPEISDAALLIQSMNTHDVPFCWGKTYLSALLSFVPSSIFPFRETYGFGRYSLEVFSLNETSPIAPTYGGLRPTFVGEAYLNGGLVGVILFGVVLGILLGAWRCRQRTIQNCSGGWVMFFLISLLTVMVSDFYGIFYGVVVVTCAAWAMERLFKRLACQN</sequence>
<keyword evidence="1" id="KW-0812">Transmembrane</keyword>
<dbReference type="OrthoDB" id="961798at2"/>
<reference evidence="2 3" key="1">
    <citation type="submission" date="2019-02" db="EMBL/GenBank/DDBJ databases">
        <title>Complete Genome Sequence of Desulfovibrio desulfuricans IC1, a Sulfonate Utilizing Anaerobe.</title>
        <authorList>
            <person name="Day L.A."/>
            <person name="De Leon K.B."/>
            <person name="Wall J.D."/>
        </authorList>
    </citation>
    <scope>NUCLEOTIDE SEQUENCE [LARGE SCALE GENOMIC DNA]</scope>
    <source>
        <strain evidence="2 3">IC1</strain>
    </source>
</reference>
<dbReference type="RefSeq" id="WP_136398911.1">
    <property type="nucleotide sequence ID" value="NZ_CP036295.1"/>
</dbReference>
<keyword evidence="1" id="KW-0472">Membrane</keyword>
<feature type="transmembrane region" description="Helical" evidence="1">
    <location>
        <begin position="121"/>
        <end position="140"/>
    </location>
</feature>
<feature type="transmembrane region" description="Helical" evidence="1">
    <location>
        <begin position="218"/>
        <end position="239"/>
    </location>
</feature>
<dbReference type="NCBIfam" id="TIGR04370">
    <property type="entry name" value="glyco_rpt_poly"/>
    <property type="match status" value="1"/>
</dbReference>
<feature type="transmembrane region" description="Helical" evidence="1">
    <location>
        <begin position="174"/>
        <end position="198"/>
    </location>
</feature>
<evidence type="ECO:0000313" key="2">
    <source>
        <dbReference type="EMBL" id="QCC84680.1"/>
    </source>
</evidence>
<organism evidence="2 3">
    <name type="scientific">Desulfovibrio desulfuricans</name>
    <dbReference type="NCBI Taxonomy" id="876"/>
    <lineage>
        <taxon>Bacteria</taxon>
        <taxon>Pseudomonadati</taxon>
        <taxon>Thermodesulfobacteriota</taxon>
        <taxon>Desulfovibrionia</taxon>
        <taxon>Desulfovibrionales</taxon>
        <taxon>Desulfovibrionaceae</taxon>
        <taxon>Desulfovibrio</taxon>
    </lineage>
</organism>